<accession>A0ABP1Q0G2</accession>
<comment type="caution">
    <text evidence="1">The sequence shown here is derived from an EMBL/GenBank/DDBJ whole genome shotgun (WGS) entry which is preliminary data.</text>
</comment>
<sequence>MALPNAKRPKIVDDELREELEAKRRRAIVIKVDKHKLFMDIMKAWYLGLRAIEKSRLSPKQLKRRAILVCYRNRIIYKRLPLNWVNQLRQDVGMKLYIKKKKTPEGTATAGEDAKQMPAEVPKKINEADLPINRRRSKRFLDLSSEIPPPAWLHAYAKGIVLPRVLRLYSAQDLNILYYDYAPKLVDANGNEYKLRAQPRHDFLAKILIAPKILCG</sequence>
<dbReference type="Proteomes" id="UP001642540">
    <property type="component" value="Unassembled WGS sequence"/>
</dbReference>
<reference evidence="1 2" key="1">
    <citation type="submission" date="2024-08" db="EMBL/GenBank/DDBJ databases">
        <authorList>
            <person name="Cucini C."/>
            <person name="Frati F."/>
        </authorList>
    </citation>
    <scope>NUCLEOTIDE SEQUENCE [LARGE SCALE GENOMIC DNA]</scope>
</reference>
<evidence type="ECO:0000313" key="2">
    <source>
        <dbReference type="Proteomes" id="UP001642540"/>
    </source>
</evidence>
<proteinExistence type="predicted"/>
<gene>
    <name evidence="1" type="ORF">ODALV1_LOCUS5867</name>
</gene>
<protein>
    <submittedName>
        <fullName evidence="1">Uncharacterized protein</fullName>
    </submittedName>
</protein>
<organism evidence="1 2">
    <name type="scientific">Orchesella dallaii</name>
    <dbReference type="NCBI Taxonomy" id="48710"/>
    <lineage>
        <taxon>Eukaryota</taxon>
        <taxon>Metazoa</taxon>
        <taxon>Ecdysozoa</taxon>
        <taxon>Arthropoda</taxon>
        <taxon>Hexapoda</taxon>
        <taxon>Collembola</taxon>
        <taxon>Entomobryomorpha</taxon>
        <taxon>Entomobryoidea</taxon>
        <taxon>Orchesellidae</taxon>
        <taxon>Orchesellinae</taxon>
        <taxon>Orchesella</taxon>
    </lineage>
</organism>
<name>A0ABP1Q0G2_9HEXA</name>
<keyword evidence="2" id="KW-1185">Reference proteome</keyword>
<dbReference type="EMBL" id="CAXLJM020000018">
    <property type="protein sequence ID" value="CAL8084657.1"/>
    <property type="molecule type" value="Genomic_DNA"/>
</dbReference>
<evidence type="ECO:0000313" key="1">
    <source>
        <dbReference type="EMBL" id="CAL8084657.1"/>
    </source>
</evidence>